<feature type="signal peptide" evidence="2">
    <location>
        <begin position="1"/>
        <end position="19"/>
    </location>
</feature>
<organism evidence="3 4">
    <name type="scientific">Pleuronectes platessa</name>
    <name type="common">European plaice</name>
    <dbReference type="NCBI Taxonomy" id="8262"/>
    <lineage>
        <taxon>Eukaryota</taxon>
        <taxon>Metazoa</taxon>
        <taxon>Chordata</taxon>
        <taxon>Craniata</taxon>
        <taxon>Vertebrata</taxon>
        <taxon>Euteleostomi</taxon>
        <taxon>Actinopterygii</taxon>
        <taxon>Neopterygii</taxon>
        <taxon>Teleostei</taxon>
        <taxon>Neoteleostei</taxon>
        <taxon>Acanthomorphata</taxon>
        <taxon>Carangaria</taxon>
        <taxon>Pleuronectiformes</taxon>
        <taxon>Pleuronectoidei</taxon>
        <taxon>Pleuronectidae</taxon>
        <taxon>Pleuronectes</taxon>
    </lineage>
</organism>
<evidence type="ECO:0000313" key="3">
    <source>
        <dbReference type="EMBL" id="CAB1445899.1"/>
    </source>
</evidence>
<feature type="region of interest" description="Disordered" evidence="1">
    <location>
        <begin position="45"/>
        <end position="71"/>
    </location>
</feature>
<dbReference type="EMBL" id="CADEAL010003813">
    <property type="protein sequence ID" value="CAB1445899.1"/>
    <property type="molecule type" value="Genomic_DNA"/>
</dbReference>
<gene>
    <name evidence="3" type="ORF">PLEPLA_LOCUS33642</name>
</gene>
<evidence type="ECO:0008006" key="5">
    <source>
        <dbReference type="Google" id="ProtNLM"/>
    </source>
</evidence>
<feature type="chain" id="PRO_5040227627" description="Secreted protein" evidence="2">
    <location>
        <begin position="20"/>
        <end position="71"/>
    </location>
</feature>
<reference evidence="3" key="1">
    <citation type="submission" date="2020-03" db="EMBL/GenBank/DDBJ databases">
        <authorList>
            <person name="Weist P."/>
        </authorList>
    </citation>
    <scope>NUCLEOTIDE SEQUENCE</scope>
</reference>
<evidence type="ECO:0000256" key="1">
    <source>
        <dbReference type="SAM" id="MobiDB-lite"/>
    </source>
</evidence>
<proteinExistence type="predicted"/>
<evidence type="ECO:0000256" key="2">
    <source>
        <dbReference type="SAM" id="SignalP"/>
    </source>
</evidence>
<protein>
    <recommendedName>
        <fullName evidence="5">Secreted protein</fullName>
    </recommendedName>
</protein>
<comment type="caution">
    <text evidence="3">The sequence shown here is derived from an EMBL/GenBank/DDBJ whole genome shotgun (WGS) entry which is preliminary data.</text>
</comment>
<keyword evidence="4" id="KW-1185">Reference proteome</keyword>
<accession>A0A9N7VCB7</accession>
<evidence type="ECO:0000313" key="4">
    <source>
        <dbReference type="Proteomes" id="UP001153269"/>
    </source>
</evidence>
<name>A0A9N7VCB7_PLEPL</name>
<sequence>MNCAVVLLLTSSCFSWSAAGIIPSRAAPKTLKYLIDPPVYAEVNGRRGGQRHPAVHSENQTQPLQSEMDKA</sequence>
<dbReference type="AlphaFoldDB" id="A0A9N7VCB7"/>
<dbReference type="Proteomes" id="UP001153269">
    <property type="component" value="Unassembled WGS sequence"/>
</dbReference>
<keyword evidence="2" id="KW-0732">Signal</keyword>